<feature type="compositionally biased region" description="Basic and acidic residues" evidence="1">
    <location>
        <begin position="14"/>
        <end position="40"/>
    </location>
</feature>
<accession>A0A078MAI3</accession>
<evidence type="ECO:0000256" key="1">
    <source>
        <dbReference type="SAM" id="MobiDB-lite"/>
    </source>
</evidence>
<feature type="region of interest" description="Disordered" evidence="1">
    <location>
        <begin position="1"/>
        <end position="56"/>
    </location>
</feature>
<evidence type="ECO:0000313" key="2">
    <source>
        <dbReference type="EMBL" id="CEA03229.1"/>
    </source>
</evidence>
<gene>
    <name evidence="2" type="ORF">BN1050_01482</name>
</gene>
<reference evidence="2" key="1">
    <citation type="submission" date="2014-07" db="EMBL/GenBank/DDBJ databases">
        <authorList>
            <person name="Urmite Genomes Urmite Genomes"/>
        </authorList>
    </citation>
    <scope>NUCLEOTIDE SEQUENCE</scope>
    <source>
        <strain evidence="2">13S34_air</strain>
    </source>
</reference>
<sequence>MKKNPNGEMANDFEEVKKLGKEMEQMHDETELVAEHKQADPEQFTDAEHHVKHKKQ</sequence>
<dbReference type="EMBL" id="LN483075">
    <property type="protein sequence ID" value="CEA03229.1"/>
    <property type="molecule type" value="Genomic_DNA"/>
</dbReference>
<dbReference type="PATRIC" id="fig|1461583.4.peg.1438"/>
<dbReference type="AlphaFoldDB" id="A0A078MAI3"/>
<proteinExistence type="predicted"/>
<name>A0A078MAI3_9BACL</name>
<protein>
    <submittedName>
        <fullName evidence="2">Uncharacterized protein</fullName>
    </submittedName>
</protein>
<dbReference type="HOGENOM" id="CLU_3008931_0_0_9"/>
<organism evidence="2">
    <name type="scientific">Metalysinibacillus saudimassiliensis</name>
    <dbReference type="NCBI Taxonomy" id="1461583"/>
    <lineage>
        <taxon>Bacteria</taxon>
        <taxon>Bacillati</taxon>
        <taxon>Bacillota</taxon>
        <taxon>Bacilli</taxon>
        <taxon>Bacillales</taxon>
        <taxon>Caryophanaceae</taxon>
        <taxon>Metalysinibacillus</taxon>
    </lineage>
</organism>